<dbReference type="Proteomes" id="UP000572817">
    <property type="component" value="Unassembled WGS sequence"/>
</dbReference>
<gene>
    <name evidence="2" type="ORF">GTA08_BOTSDO12221</name>
</gene>
<feature type="region of interest" description="Disordered" evidence="1">
    <location>
        <begin position="137"/>
        <end position="165"/>
    </location>
</feature>
<evidence type="ECO:0000256" key="1">
    <source>
        <dbReference type="SAM" id="MobiDB-lite"/>
    </source>
</evidence>
<dbReference type="OrthoDB" id="3439027at2759"/>
<dbReference type="AlphaFoldDB" id="A0A8H4J3K0"/>
<keyword evidence="3" id="KW-1185">Reference proteome</keyword>
<accession>A0A8H4J3K0</accession>
<feature type="region of interest" description="Disordered" evidence="1">
    <location>
        <begin position="38"/>
        <end position="58"/>
    </location>
</feature>
<dbReference type="EMBL" id="WWBZ02000007">
    <property type="protein sequence ID" value="KAF4312121.1"/>
    <property type="molecule type" value="Genomic_DNA"/>
</dbReference>
<name>A0A8H4J3K0_9PEZI</name>
<comment type="caution">
    <text evidence="2">The sequence shown here is derived from an EMBL/GenBank/DDBJ whole genome shotgun (WGS) entry which is preliminary data.</text>
</comment>
<organism evidence="2 3">
    <name type="scientific">Botryosphaeria dothidea</name>
    <dbReference type="NCBI Taxonomy" id="55169"/>
    <lineage>
        <taxon>Eukaryota</taxon>
        <taxon>Fungi</taxon>
        <taxon>Dikarya</taxon>
        <taxon>Ascomycota</taxon>
        <taxon>Pezizomycotina</taxon>
        <taxon>Dothideomycetes</taxon>
        <taxon>Dothideomycetes incertae sedis</taxon>
        <taxon>Botryosphaeriales</taxon>
        <taxon>Botryosphaeriaceae</taxon>
        <taxon>Botryosphaeria</taxon>
    </lineage>
</organism>
<proteinExistence type="predicted"/>
<protein>
    <submittedName>
        <fullName evidence="2">Uncharacterized protein</fullName>
    </submittedName>
</protein>
<evidence type="ECO:0000313" key="3">
    <source>
        <dbReference type="Proteomes" id="UP000572817"/>
    </source>
</evidence>
<reference evidence="2" key="1">
    <citation type="submission" date="2020-04" db="EMBL/GenBank/DDBJ databases">
        <title>Genome Assembly and Annotation of Botryosphaeria dothidea sdau 11-99, a Latent Pathogen of Apple Fruit Ring Rot in China.</title>
        <authorList>
            <person name="Yu C."/>
            <person name="Diao Y."/>
            <person name="Lu Q."/>
            <person name="Zhao J."/>
            <person name="Cui S."/>
            <person name="Peng C."/>
            <person name="He B."/>
            <person name="Liu H."/>
        </authorList>
    </citation>
    <scope>NUCLEOTIDE SEQUENCE [LARGE SCALE GENOMIC DNA]</scope>
    <source>
        <strain evidence="2">Sdau11-99</strain>
    </source>
</reference>
<feature type="compositionally biased region" description="Acidic residues" evidence="1">
    <location>
        <begin position="137"/>
        <end position="147"/>
    </location>
</feature>
<sequence>MPARNLPHYHNRRHSWPPFSTRNLLSVAPVHFHLLPANPKKRTATSPPPSAASSSMLPDIDDDPFAHFLSPMNEEDHPYDNLAFSAGIIIADAGDEESDRKDRLKHKLARRWAKYVAKYHHGAGSSRNAASLERVIEEDSDTGSEDDEGRRNSAEGMSIDEGYMSEETATPVHFRKPQRPGPEPLASYQTVVREPTRGRAQDLVDGRMRKKRKFRHSWRAPDQDLFTVVEEGEGVVDSEIEQRYFSA</sequence>
<evidence type="ECO:0000313" key="2">
    <source>
        <dbReference type="EMBL" id="KAF4312121.1"/>
    </source>
</evidence>